<evidence type="ECO:0000256" key="3">
    <source>
        <dbReference type="ARBA" id="ARBA00023054"/>
    </source>
</evidence>
<feature type="repeat" description="ANK" evidence="4">
    <location>
        <begin position="328"/>
        <end position="360"/>
    </location>
</feature>
<feature type="region of interest" description="Disordered" evidence="7">
    <location>
        <begin position="727"/>
        <end position="906"/>
    </location>
</feature>
<dbReference type="PROSITE" id="PS50084">
    <property type="entry name" value="KH_TYPE_1"/>
    <property type="match status" value="1"/>
</dbReference>
<feature type="repeat" description="ANK" evidence="4">
    <location>
        <begin position="293"/>
        <end position="325"/>
    </location>
</feature>
<evidence type="ECO:0000256" key="6">
    <source>
        <dbReference type="SAM" id="Coils"/>
    </source>
</evidence>
<evidence type="ECO:0000256" key="1">
    <source>
        <dbReference type="ARBA" id="ARBA00022737"/>
    </source>
</evidence>
<dbReference type="GO" id="GO:0003723">
    <property type="term" value="F:RNA binding"/>
    <property type="evidence" value="ECO:0007669"/>
    <property type="project" value="UniProtKB-UniRule"/>
</dbReference>
<dbReference type="SMART" id="SM00322">
    <property type="entry name" value="KH"/>
    <property type="match status" value="1"/>
</dbReference>
<keyword evidence="1" id="KW-0677">Repeat</keyword>
<dbReference type="PRINTS" id="PR01415">
    <property type="entry name" value="ANKYRIN"/>
</dbReference>
<dbReference type="CDD" id="cd22404">
    <property type="entry name" value="KH-I_MASK"/>
    <property type="match status" value="1"/>
</dbReference>
<dbReference type="InterPro" id="IPR004087">
    <property type="entry name" value="KH_dom"/>
</dbReference>
<dbReference type="Pfam" id="PF00023">
    <property type="entry name" value="Ank"/>
    <property type="match status" value="1"/>
</dbReference>
<dbReference type="Gene3D" id="1.25.40.20">
    <property type="entry name" value="Ankyrin repeat-containing domain"/>
    <property type="match status" value="4"/>
</dbReference>
<dbReference type="InterPro" id="IPR013761">
    <property type="entry name" value="SAM/pointed_sf"/>
</dbReference>
<protein>
    <recommendedName>
        <fullName evidence="8">K Homology domain-containing protein</fullName>
    </recommendedName>
</protein>
<evidence type="ECO:0000313" key="9">
    <source>
        <dbReference type="EMBL" id="KAI6654740.1"/>
    </source>
</evidence>
<dbReference type="SUPFAM" id="SSF48403">
    <property type="entry name" value="Ankyrin repeat"/>
    <property type="match status" value="1"/>
</dbReference>
<dbReference type="SUPFAM" id="SSF47769">
    <property type="entry name" value="SAM/Pointed domain"/>
    <property type="match status" value="1"/>
</dbReference>
<accession>A0AAV7K1W1</accession>
<dbReference type="InterPro" id="IPR047373">
    <property type="entry name" value="KH-I_MASK"/>
</dbReference>
<dbReference type="PANTHER" id="PTHR23206:SF8">
    <property type="entry name" value="ANKYRIN REPEAT AND KH DOMAIN-CONTAINING 1"/>
    <property type="match status" value="1"/>
</dbReference>
<gene>
    <name evidence="9" type="ORF">LOD99_2619</name>
</gene>
<dbReference type="GO" id="GO:0045087">
    <property type="term" value="P:innate immune response"/>
    <property type="evidence" value="ECO:0007669"/>
    <property type="project" value="TreeGrafter"/>
</dbReference>
<evidence type="ECO:0000256" key="5">
    <source>
        <dbReference type="PROSITE-ProRule" id="PRU00117"/>
    </source>
</evidence>
<feature type="repeat" description="ANK" evidence="4">
    <location>
        <begin position="91"/>
        <end position="123"/>
    </location>
</feature>
<dbReference type="SMART" id="SM00248">
    <property type="entry name" value="ANK"/>
    <property type="match status" value="10"/>
</dbReference>
<feature type="repeat" description="ANK" evidence="4">
    <location>
        <begin position="260"/>
        <end position="292"/>
    </location>
</feature>
<dbReference type="Proteomes" id="UP001165289">
    <property type="component" value="Unassembled WGS sequence"/>
</dbReference>
<feature type="region of interest" description="Disordered" evidence="7">
    <location>
        <begin position="925"/>
        <end position="979"/>
    </location>
</feature>
<feature type="compositionally biased region" description="Polar residues" evidence="7">
    <location>
        <begin position="883"/>
        <end position="902"/>
    </location>
</feature>
<dbReference type="FunFam" id="1.25.40.20:FF:000131">
    <property type="entry name" value="ankyrin repeat domain-containing protein 17 isoform X1"/>
    <property type="match status" value="1"/>
</dbReference>
<name>A0AAV7K1W1_9METZ</name>
<dbReference type="Gene3D" id="1.10.150.50">
    <property type="entry name" value="Transcription Factor, Ets-1"/>
    <property type="match status" value="1"/>
</dbReference>
<feature type="compositionally biased region" description="Basic and acidic residues" evidence="7">
    <location>
        <begin position="942"/>
        <end position="954"/>
    </location>
</feature>
<feature type="repeat" description="ANK" evidence="4">
    <location>
        <begin position="124"/>
        <end position="156"/>
    </location>
</feature>
<evidence type="ECO:0000259" key="8">
    <source>
        <dbReference type="SMART" id="SM00322"/>
    </source>
</evidence>
<keyword evidence="2 4" id="KW-0040">ANK repeat</keyword>
<dbReference type="InterPro" id="IPR004088">
    <property type="entry name" value="KH_dom_type_1"/>
</dbReference>
<keyword evidence="10" id="KW-1185">Reference proteome</keyword>
<organism evidence="9 10">
    <name type="scientific">Oopsacas minuta</name>
    <dbReference type="NCBI Taxonomy" id="111878"/>
    <lineage>
        <taxon>Eukaryota</taxon>
        <taxon>Metazoa</taxon>
        <taxon>Porifera</taxon>
        <taxon>Hexactinellida</taxon>
        <taxon>Hexasterophora</taxon>
        <taxon>Lyssacinosida</taxon>
        <taxon>Leucopsacidae</taxon>
        <taxon>Oopsacas</taxon>
    </lineage>
</organism>
<feature type="coiled-coil region" evidence="6">
    <location>
        <begin position="459"/>
        <end position="509"/>
    </location>
</feature>
<evidence type="ECO:0000313" key="10">
    <source>
        <dbReference type="Proteomes" id="UP001165289"/>
    </source>
</evidence>
<dbReference type="Pfam" id="PF00013">
    <property type="entry name" value="KH_1"/>
    <property type="match status" value="1"/>
</dbReference>
<dbReference type="PANTHER" id="PTHR23206">
    <property type="entry name" value="MASK PROTEIN"/>
    <property type="match status" value="1"/>
</dbReference>
<feature type="repeat" description="ANK" evidence="4">
    <location>
        <begin position="361"/>
        <end position="393"/>
    </location>
</feature>
<dbReference type="SUPFAM" id="SSF54791">
    <property type="entry name" value="Eukaryotic type KH-domain (KH-domain type I)"/>
    <property type="match status" value="1"/>
</dbReference>
<sequence length="1335" mass="145348">MDQYCQCCNTHFLQQELFLSPCSCTTSLPVSNPFTQPRLPSPSPSLTLPPNIPAHDQLASIEESGIQGSYDADAIMRDFPSNMDINRGSDNNETPLTIAAAGGHNDLVQLLIDRKSDIEHKDKKGQTPLLLASYQGHHSTVRILLDSGADIEAQSDRTKDTALAVACSAGRLEVVEILVARNANQEHRNLSDYTPLSLAASAGHVGIIRLLLDHGADINSRSGSKLGISPLMLASMNGHVQAVQILLDRGSDVNAQIETNRNTALTLACFQGKHEVVTLLLDRKANLEHRAKTGLTPLMEAASGGHYEVGRLLLDHDADVNAPPVPSSKDTALTIAADKGHAKFVELLVSRGADIEVKNKKGNSPLWLACHGGHLDVIRIMVENSVDVNSMDNRKVSCLMIAFRRGHIHVTEYLVLQVTQFPSDSDCNKHLSSLQDKPEYRNKCKECLDIITLAKERQTEEANKQANSLMQQIDLEKQMEENRRVQAAKKRAKKKKQKEKKKLTFISSEEGHCEGDSESLTESYSDLKEVGACPMGKGTDIRSRSSSSEENMSPLISKTPTLGLERKTSADNTLVRSESPAPGNITQNRSKASSSSSPNSGPTTPTDPSPCSDSPTDRPALPSPRRSRKEEGWKEVVKKSKKIIIQSDAVSRVIGRAGYNINAIREASKAHIELDKNARPGLNATITIRGSADAIKLANKYITALVNDPHATIADILPMGSYKKTEATRGPSAITASPITSQPTPEPQTNSTTLRSRQGLLPTPKNQGLLPAPSLYSTHTPNSTSNSKISHPPPTWKQGPLQDVPAGSKPKISPASLPPVKPNSQPIQSSSPVKPSLPLKVPPDSKHKSVSVPYTPTDKPNEVSGNSQPVSDCKSPPFLMSPADTQSPHNQWKTKPTNSCPSIGSPIESKCNLPVISVALGTSLTSPEKTRSVETQANKWNAEIDDKPESKAKETQNPPCPRDLGPIGPPAKKSSQLPLVPSQHNTELPLMREHQVPAKALPVESWKRKLSLNMEDSRPTGYHGRSAEMQSCVNPTNHPPPSLPVPHPNRMVPYPLPYDLPPVSNLSADCPSFIPSDHVLIHAQTLANENMILPNIPPVPPMLPQPPPEMQEGIHGYVMNSQMHPPPPHIQVMEVSYPHPRRRESYNPDSESHYIKSDSMWNDAFEYNEYSGMNRANDSTDDIPTYFLPQGITNDKTIDEPVQREDVPQAATGIKRTPGPVGAERNQYHKRTSSLPNNLPSMKQSETGGEAEDEGGSGSEKGEDSQITVLLVAIGLERYVGLFEKHEIDESALLLMNDEDFLEIGLPEVAICKLKEVLSNCDGDTSTPTLLSSET</sequence>
<dbReference type="PROSITE" id="PS50297">
    <property type="entry name" value="ANK_REP_REGION"/>
    <property type="match status" value="7"/>
</dbReference>
<evidence type="ECO:0000256" key="2">
    <source>
        <dbReference type="ARBA" id="ARBA00023043"/>
    </source>
</evidence>
<feature type="region of interest" description="Disordered" evidence="7">
    <location>
        <begin position="1195"/>
        <end position="1263"/>
    </location>
</feature>
<dbReference type="InterPro" id="IPR036770">
    <property type="entry name" value="Ankyrin_rpt-contain_sf"/>
</dbReference>
<dbReference type="PROSITE" id="PS50088">
    <property type="entry name" value="ANK_REPEAT"/>
    <property type="match status" value="9"/>
</dbReference>
<feature type="domain" description="K Homology" evidence="8">
    <location>
        <begin position="637"/>
        <end position="707"/>
    </location>
</feature>
<dbReference type="Pfam" id="PF12796">
    <property type="entry name" value="Ank_2"/>
    <property type="match status" value="4"/>
</dbReference>
<dbReference type="InterPro" id="IPR051631">
    <property type="entry name" value="Ankyrin-KH/SAM_domain"/>
</dbReference>
<dbReference type="InterPro" id="IPR036612">
    <property type="entry name" value="KH_dom_type_1_sf"/>
</dbReference>
<feature type="compositionally biased region" description="Basic and acidic residues" evidence="7">
    <location>
        <begin position="1196"/>
        <end position="1207"/>
    </location>
</feature>
<evidence type="ECO:0000256" key="7">
    <source>
        <dbReference type="SAM" id="MobiDB-lite"/>
    </source>
</evidence>
<feature type="repeat" description="ANK" evidence="4">
    <location>
        <begin position="226"/>
        <end position="258"/>
    </location>
</feature>
<feature type="compositionally biased region" description="Polar residues" evidence="7">
    <location>
        <begin position="1233"/>
        <end position="1244"/>
    </location>
</feature>
<proteinExistence type="predicted"/>
<comment type="caution">
    <text evidence="9">The sequence shown here is derived from an EMBL/GenBank/DDBJ whole genome shotgun (WGS) entry which is preliminary data.</text>
</comment>
<dbReference type="GO" id="GO:0005737">
    <property type="term" value="C:cytoplasm"/>
    <property type="evidence" value="ECO:0007669"/>
    <property type="project" value="TreeGrafter"/>
</dbReference>
<dbReference type="InterPro" id="IPR002110">
    <property type="entry name" value="Ankyrin_rpt"/>
</dbReference>
<dbReference type="EMBL" id="JAKMXF010000221">
    <property type="protein sequence ID" value="KAI6654740.1"/>
    <property type="molecule type" value="Genomic_DNA"/>
</dbReference>
<feature type="compositionally biased region" description="Polar residues" evidence="7">
    <location>
        <begin position="925"/>
        <end position="939"/>
    </location>
</feature>
<evidence type="ECO:0000256" key="4">
    <source>
        <dbReference type="PROSITE-ProRule" id="PRU00023"/>
    </source>
</evidence>
<feature type="compositionally biased region" description="Polar residues" evidence="7">
    <location>
        <begin position="775"/>
        <end position="789"/>
    </location>
</feature>
<feature type="repeat" description="ANK" evidence="4">
    <location>
        <begin position="191"/>
        <end position="223"/>
    </location>
</feature>
<dbReference type="CDD" id="cd09487">
    <property type="entry name" value="SAM_superfamily"/>
    <property type="match status" value="1"/>
</dbReference>
<reference evidence="9 10" key="1">
    <citation type="journal article" date="2023" name="BMC Biol.">
        <title>The compact genome of the sponge Oopsacas minuta (Hexactinellida) is lacking key metazoan core genes.</title>
        <authorList>
            <person name="Santini S."/>
            <person name="Schenkelaars Q."/>
            <person name="Jourda C."/>
            <person name="Duchesne M."/>
            <person name="Belahbib H."/>
            <person name="Rocher C."/>
            <person name="Selva M."/>
            <person name="Riesgo A."/>
            <person name="Vervoort M."/>
            <person name="Leys S.P."/>
            <person name="Kodjabachian L."/>
            <person name="Le Bivic A."/>
            <person name="Borchiellini C."/>
            <person name="Claverie J.M."/>
            <person name="Renard E."/>
        </authorList>
    </citation>
    <scope>NUCLEOTIDE SEQUENCE [LARGE SCALE GENOMIC DNA]</scope>
    <source>
        <strain evidence="9">SPO-2</strain>
    </source>
</reference>
<feature type="compositionally biased region" description="Low complexity" evidence="7">
    <location>
        <begin position="593"/>
        <end position="619"/>
    </location>
</feature>
<feature type="region of interest" description="Disordered" evidence="7">
    <location>
        <begin position="530"/>
        <end position="634"/>
    </location>
</feature>
<feature type="repeat" description="ANK" evidence="4">
    <location>
        <begin position="158"/>
        <end position="190"/>
    </location>
</feature>
<feature type="compositionally biased region" description="Polar residues" evidence="7">
    <location>
        <begin position="734"/>
        <end position="756"/>
    </location>
</feature>
<dbReference type="Gene3D" id="3.30.1370.10">
    <property type="entry name" value="K Homology domain, type 1"/>
    <property type="match status" value="1"/>
</dbReference>
<keyword evidence="5" id="KW-0694">RNA-binding</keyword>
<feature type="compositionally biased region" description="Low complexity" evidence="7">
    <location>
        <begin position="829"/>
        <end position="839"/>
    </location>
</feature>
<keyword evidence="3 6" id="KW-0175">Coiled coil</keyword>